<proteinExistence type="predicted"/>
<dbReference type="Pfam" id="PF20208">
    <property type="entry name" value="ARPP-1"/>
    <property type="match status" value="1"/>
</dbReference>
<organism evidence="3">
    <name type="scientific">freshwater metagenome</name>
    <dbReference type="NCBI Taxonomy" id="449393"/>
    <lineage>
        <taxon>unclassified sequences</taxon>
        <taxon>metagenomes</taxon>
        <taxon>ecological metagenomes</taxon>
    </lineage>
</organism>
<reference evidence="3" key="1">
    <citation type="submission" date="2020-05" db="EMBL/GenBank/DDBJ databases">
        <authorList>
            <person name="Chiriac C."/>
            <person name="Salcher M."/>
            <person name="Ghai R."/>
            <person name="Kavagutti S V."/>
        </authorList>
    </citation>
    <scope>NUCLEOTIDE SEQUENCE</scope>
</reference>
<evidence type="ECO:0000313" key="2">
    <source>
        <dbReference type="EMBL" id="CAB4789828.1"/>
    </source>
</evidence>
<dbReference type="InterPro" id="IPR046699">
    <property type="entry name" value="ARPP-1"/>
</dbReference>
<evidence type="ECO:0000259" key="1">
    <source>
        <dbReference type="Pfam" id="PF20208"/>
    </source>
</evidence>
<evidence type="ECO:0000313" key="3">
    <source>
        <dbReference type="EMBL" id="CAB4994384.1"/>
    </source>
</evidence>
<dbReference type="AlphaFoldDB" id="A0A6J7NWR1"/>
<gene>
    <name evidence="2" type="ORF">UFOPK3001_00135</name>
    <name evidence="3" type="ORF">UFOPK3954_01369</name>
</gene>
<feature type="domain" description="ARG and Rhodanese-Phosphatase-superfamily-associated" evidence="1">
    <location>
        <begin position="34"/>
        <end position="320"/>
    </location>
</feature>
<protein>
    <submittedName>
        <fullName evidence="3">Unannotated protein</fullName>
    </submittedName>
</protein>
<dbReference type="EMBL" id="CAFBON010000138">
    <property type="protein sequence ID" value="CAB4994384.1"/>
    <property type="molecule type" value="Genomic_DNA"/>
</dbReference>
<sequence length="324" mass="34706">MSHLDGHTVIPVEPVNHSQKELPPTMLITLEHASIGHPITRSGVSLFPVFIRQTGQVITTGPSVGVQITERPDAEVPTLQVHNPTPNPVLLVEGETVTGGRQSRTLNVSVLVPAGATIDIPVSCVEQGRWSGGHEFGRGRMMASRRVRRAKEEGVLNSIRHSGTKFSDQSEVWHVISSELERKSLHNPTGSFIAADSMFDRDDAIGAAADELIGMGPLPGQCGVVISHGRRVVAADVFANADMFACQWEAVVRAALFDAPDEARGTPSATKALQFLRRFADSKADLAPGVGLGREHHVSAKRVVGQALVWDDVLVHASVFTVAA</sequence>
<dbReference type="EMBL" id="CAFAAJ010000005">
    <property type="protein sequence ID" value="CAB4789828.1"/>
    <property type="molecule type" value="Genomic_DNA"/>
</dbReference>
<name>A0A6J7NWR1_9ZZZZ</name>
<accession>A0A6J7NWR1</accession>